<dbReference type="SUPFAM" id="SSF55048">
    <property type="entry name" value="Probable ACP-binding domain of malonyl-CoA ACP transacylase"/>
    <property type="match status" value="2"/>
</dbReference>
<dbReference type="Gene3D" id="1.10.1200.10">
    <property type="entry name" value="ACP-like"/>
    <property type="match status" value="1"/>
</dbReference>
<gene>
    <name evidence="11" type="ORF">QNN03_37820</name>
</gene>
<feature type="non-terminal residue" evidence="11">
    <location>
        <position position="2719"/>
    </location>
</feature>
<dbReference type="PROSITE" id="PS50075">
    <property type="entry name" value="CARRIER"/>
    <property type="match status" value="1"/>
</dbReference>
<dbReference type="Proteomes" id="UP001241926">
    <property type="component" value="Unassembled WGS sequence"/>
</dbReference>
<dbReference type="SMART" id="SM00825">
    <property type="entry name" value="PKS_KS"/>
    <property type="match status" value="2"/>
</dbReference>
<dbReference type="InterPro" id="IPR006162">
    <property type="entry name" value="Ppantetheine_attach_site"/>
</dbReference>
<dbReference type="InterPro" id="IPR050091">
    <property type="entry name" value="PKS_NRPS_Biosynth_Enz"/>
</dbReference>
<evidence type="ECO:0000313" key="11">
    <source>
        <dbReference type="EMBL" id="MDL2082184.1"/>
    </source>
</evidence>
<dbReference type="InterPro" id="IPR018201">
    <property type="entry name" value="Ketoacyl_synth_AS"/>
</dbReference>
<dbReference type="NCBIfam" id="NF045894">
    <property type="entry name" value="PKS_plus_SDR"/>
    <property type="match status" value="2"/>
</dbReference>
<dbReference type="InterPro" id="IPR036291">
    <property type="entry name" value="NAD(P)-bd_dom_sf"/>
</dbReference>
<dbReference type="SMART" id="SM00823">
    <property type="entry name" value="PKS_PP"/>
    <property type="match status" value="1"/>
</dbReference>
<dbReference type="InterPro" id="IPR014030">
    <property type="entry name" value="Ketoacyl_synth_N"/>
</dbReference>
<dbReference type="Pfam" id="PF00698">
    <property type="entry name" value="Acyl_transf_1"/>
    <property type="match status" value="2"/>
</dbReference>
<feature type="domain" description="Ketosynthase family 3 (KS3)" evidence="10">
    <location>
        <begin position="1548"/>
        <end position="1974"/>
    </location>
</feature>
<dbReference type="Pfam" id="PF02801">
    <property type="entry name" value="Ketoacyl-synt_C"/>
    <property type="match status" value="2"/>
</dbReference>
<dbReference type="PROSITE" id="PS52004">
    <property type="entry name" value="KS3_2"/>
    <property type="match status" value="2"/>
</dbReference>
<comment type="cofactor">
    <cofactor evidence="1">
        <name>pantetheine 4'-phosphate</name>
        <dbReference type="ChEBI" id="CHEBI:47942"/>
    </cofactor>
</comment>
<keyword evidence="3" id="KW-0597">Phosphoprotein</keyword>
<keyword evidence="2" id="KW-0596">Phosphopantetheine</keyword>
<dbReference type="PANTHER" id="PTHR43775:SF51">
    <property type="entry name" value="INACTIVE PHENOLPHTHIOCEROL SYNTHESIS POLYKETIDE SYNTHASE TYPE I PKS1-RELATED"/>
    <property type="match status" value="1"/>
</dbReference>
<evidence type="ECO:0000256" key="8">
    <source>
        <dbReference type="SAM" id="MobiDB-lite"/>
    </source>
</evidence>
<evidence type="ECO:0000256" key="2">
    <source>
        <dbReference type="ARBA" id="ARBA00022450"/>
    </source>
</evidence>
<dbReference type="Gene3D" id="3.40.47.10">
    <property type="match status" value="2"/>
</dbReference>
<evidence type="ECO:0000259" key="9">
    <source>
        <dbReference type="PROSITE" id="PS50075"/>
    </source>
</evidence>
<dbReference type="InterPro" id="IPR020841">
    <property type="entry name" value="PKS_Beta-ketoAc_synthase_dom"/>
</dbReference>
<dbReference type="CDD" id="cd00833">
    <property type="entry name" value="PKS"/>
    <property type="match status" value="2"/>
</dbReference>
<dbReference type="InterPro" id="IPR014031">
    <property type="entry name" value="Ketoacyl_synth_C"/>
</dbReference>
<organism evidence="11 12">
    <name type="scientific">Streptomyces fuscus</name>
    <dbReference type="NCBI Taxonomy" id="3048495"/>
    <lineage>
        <taxon>Bacteria</taxon>
        <taxon>Bacillati</taxon>
        <taxon>Actinomycetota</taxon>
        <taxon>Actinomycetes</taxon>
        <taxon>Kitasatosporales</taxon>
        <taxon>Streptomycetaceae</taxon>
        <taxon>Streptomyces</taxon>
    </lineage>
</organism>
<feature type="region of interest" description="Disordered" evidence="8">
    <location>
        <begin position="1417"/>
        <end position="1438"/>
    </location>
</feature>
<feature type="domain" description="Ketosynthase family 3 (KS3)" evidence="10">
    <location>
        <begin position="33"/>
        <end position="458"/>
    </location>
</feature>
<evidence type="ECO:0000256" key="1">
    <source>
        <dbReference type="ARBA" id="ARBA00001957"/>
    </source>
</evidence>
<dbReference type="Pfam" id="PF00550">
    <property type="entry name" value="PP-binding"/>
    <property type="match status" value="1"/>
</dbReference>
<dbReference type="InterPro" id="IPR036736">
    <property type="entry name" value="ACP-like_sf"/>
</dbReference>
<dbReference type="Pfam" id="PF00109">
    <property type="entry name" value="ketoacyl-synt"/>
    <property type="match status" value="2"/>
</dbReference>
<dbReference type="PROSITE" id="PS00606">
    <property type="entry name" value="KS3_1"/>
    <property type="match status" value="2"/>
</dbReference>
<dbReference type="InterPro" id="IPR016039">
    <property type="entry name" value="Thiolase-like"/>
</dbReference>
<reference evidence="11 12" key="1">
    <citation type="submission" date="2023-05" db="EMBL/GenBank/DDBJ databases">
        <title>Streptomyces fuscus sp. nov., a brown-black pigment producing actinomyces isolated from dry sand of Sea duck farm.</title>
        <authorList>
            <person name="Xie J."/>
            <person name="Shen N."/>
        </authorList>
    </citation>
    <scope>NUCLEOTIDE SEQUENCE [LARGE SCALE GENOMIC DNA]</scope>
    <source>
        <strain evidence="11 12">GXMU-J15</strain>
    </source>
</reference>
<dbReference type="Gene3D" id="6.10.140.1830">
    <property type="match status" value="2"/>
</dbReference>
<keyword evidence="7" id="KW-0012">Acyltransferase</keyword>
<proteinExistence type="predicted"/>
<dbReference type="EMBL" id="JASJUS010000084">
    <property type="protein sequence ID" value="MDL2082184.1"/>
    <property type="molecule type" value="Genomic_DNA"/>
</dbReference>
<name>A0ABT7JCZ3_9ACTN</name>
<keyword evidence="6" id="KW-0511">Multifunctional enzyme</keyword>
<dbReference type="SUPFAM" id="SSF52151">
    <property type="entry name" value="FabD/lysophospholipase-like"/>
    <property type="match status" value="2"/>
</dbReference>
<dbReference type="InterPro" id="IPR001227">
    <property type="entry name" value="Ac_transferase_dom_sf"/>
</dbReference>
<comment type="caution">
    <text evidence="11">The sequence shown here is derived from an EMBL/GenBank/DDBJ whole genome shotgun (WGS) entry which is preliminary data.</text>
</comment>
<dbReference type="SMART" id="SM00822">
    <property type="entry name" value="PKS_KR"/>
    <property type="match status" value="1"/>
</dbReference>
<evidence type="ECO:0000259" key="10">
    <source>
        <dbReference type="PROSITE" id="PS52004"/>
    </source>
</evidence>
<dbReference type="SUPFAM" id="SSF51735">
    <property type="entry name" value="NAD(P)-binding Rossmann-fold domains"/>
    <property type="match status" value="3"/>
</dbReference>
<dbReference type="Pfam" id="PF16197">
    <property type="entry name" value="KAsynt_C_assoc"/>
    <property type="match status" value="2"/>
</dbReference>
<dbReference type="InterPro" id="IPR041618">
    <property type="entry name" value="PKS_DE"/>
</dbReference>
<evidence type="ECO:0000256" key="6">
    <source>
        <dbReference type="ARBA" id="ARBA00023268"/>
    </source>
</evidence>
<dbReference type="Gene3D" id="3.40.366.10">
    <property type="entry name" value="Malonyl-Coenzyme A Acyl Carrier Protein, domain 2"/>
    <property type="match status" value="2"/>
</dbReference>
<dbReference type="InterPro" id="IPR055123">
    <property type="entry name" value="SpnB-like_Rossmann"/>
</dbReference>
<dbReference type="InterPro" id="IPR009081">
    <property type="entry name" value="PP-bd_ACP"/>
</dbReference>
<dbReference type="PANTHER" id="PTHR43775">
    <property type="entry name" value="FATTY ACID SYNTHASE"/>
    <property type="match status" value="1"/>
</dbReference>
<dbReference type="Pfam" id="PF22953">
    <property type="entry name" value="SpnB_Rossmann"/>
    <property type="match status" value="1"/>
</dbReference>
<dbReference type="InterPro" id="IPR015083">
    <property type="entry name" value="NorB/c/GfsB-D-like_docking"/>
</dbReference>
<dbReference type="Pfam" id="PF08990">
    <property type="entry name" value="Docking"/>
    <property type="match status" value="1"/>
</dbReference>
<dbReference type="InterPro" id="IPR016036">
    <property type="entry name" value="Malonyl_transacylase_ACP-bd"/>
</dbReference>
<feature type="compositionally biased region" description="Basic and acidic residues" evidence="8">
    <location>
        <begin position="1419"/>
        <end position="1437"/>
    </location>
</feature>
<dbReference type="Gene3D" id="3.30.70.3290">
    <property type="match status" value="2"/>
</dbReference>
<keyword evidence="12" id="KW-1185">Reference proteome</keyword>
<dbReference type="InterPro" id="IPR014043">
    <property type="entry name" value="Acyl_transferase_dom"/>
</dbReference>
<keyword evidence="4" id="KW-0808">Transferase</keyword>
<dbReference type="SMART" id="SM00827">
    <property type="entry name" value="PKS_AT"/>
    <property type="match status" value="2"/>
</dbReference>
<dbReference type="SMART" id="SM01294">
    <property type="entry name" value="PKS_PP_betabranch"/>
    <property type="match status" value="1"/>
</dbReference>
<dbReference type="InterPro" id="IPR032821">
    <property type="entry name" value="PKS_assoc"/>
</dbReference>
<dbReference type="Gene3D" id="3.40.50.11460">
    <property type="match status" value="1"/>
</dbReference>
<dbReference type="CDD" id="cd08952">
    <property type="entry name" value="KR_1_SDR_x"/>
    <property type="match status" value="2"/>
</dbReference>
<sequence length="2719" mass="284331">MANEDKLRDYLKWVTADLAETRRRLQELESRGDEPIAIVGMSCRFPGGVRSPEDYWQLLADGVDAISAWPTDRGWDTDALYDPDSRRQDGSYAREGGFLTGAGDFDAAFFGISPREALAMDPQQRLLLETSWEAFEHAGIDPESARGGRAGVFVGAGNQEYGAGLTDVPDDVRGHLLTGNSTSVVSGRVSYALGLEGPAVTVDTACSSSLVALHLAVQALRNGECDLALAGGVTVMSTPGVFVEFSRQRGLAADGRCKPFAEAADGTGWSEGVGMLLVERLSDARRNGHRVLAVVRGSAVNQDGASNGLTAPNGPSQQRVIRAALAGAGLAAADVDAVEAHGTGTTLGDPIEAQALLATYGRDREQPLWLGSVKSNIGHTQAAAGVAGVIKMVLALQHGVLPRTLHVDEPTSHVDWSAGAVELLTDAREWPAREDRPRRAAVSAFGVSGTNAHTVLEEAPQEEAPESIAPVGHVMPWVLSARTPDALPAQAARLLAHLREHPETRPLDLAWSLAATRSALTYRAAVIGTGHDDLLAGLTALADGTPTDATVTGTAQPDGRTAFLFAGQGSQRLGMGRELYDTYPVFADTFDAVDAELPFDLKAVVFGDDAERLHRTEYAQPALFALEVALFRLVESWGVRPDVLAGHSIGEIAAAHVAGVWSLADATRLVAARGRLMQALPEGGAMVAVEASEDEVLPLIGERVGIAAVNGPRAVVVSGAAEAVESVAAHFREQGRKVTALRVSHAFHSPLMEPMLAEFRTVAESLAYAEPALPVVSTVTGTTASADDLRDPEYWVRHVRQSVRFADAVRTLAARGVTRYLELGPDGTLTALAQQVPGAAEQTGGGDATLFTATLRKDREEPTSAVTALSRLHAHGASVDWSALLPGGQRVPLPTYAFRHRRYWLADHGRPAALATAGEGDAEFWDAVERGDLGTLAGSLGIDPESLDAVAPALSEWRRRRRQRARTDAWLYRPHWQPLEPSADTPLTGRWLVIAPEGTTGLDPLLTALAARGAEPVARELPVSVLTERAALGAELTGLATGIVLIAPTADTAQACATVATLLQASGDVGFQGRVWVLTRGAVSVGRSDGAPDPAQAAVWGLGRVAALEYPDRWGGLIDLPDTLDRRSAQRLTSVLAGGTADEDQLAVRPSGVFGRRLERVASDGAQAWQPQGTVLVTGGTGALGARVARWAAEQGAEHLVLVSRRGPDAPGAAELQGELESAGARVTVVACDVADREALAGLLAEHPVDAVVHTAGVLDDGVIDALSPERFAGVLRAKALAALHLDELTRDRELDAFVLFSSFAGSIGAAGQGNYAAANAFLDALAERRRAAGLPATSLAWGPWADGGMADDTASAARMRRGGVLPLKADTALDVLGRTATHPAPAMVVADLDWADFAPAFTASRPSPLLASLPEARAAAEGKADGSGHPGPEDRAGLLGRLTRLTPAEQDRVLLETVQSCAAAVLGYPGPEQVTAERAFRDLGIDSLTAVELRNSLVTLTGATGLAATVVFDYPTPVALARHLREALLGTLAETAAPTTVAVPVSDDPVVIVGMACRFPGGVSAPESMWRLLSEGGDAVGPFPADRGWDLSALYDPDPERPGTSYVDVGAFLDGAGRFDAGFFGMSPREALAADPQQRLLLETSWEALERAGIAPGALRGSRTGVFAGTNGQDYAGVLVASGEDVGGYIGTGNAASVLSGRVSYVLGLEGPAVTVDTACSSSLVALHLAVQALRSGECDLALAGGVTVMSTPGAFVEFSRQRGLAADGRCKAFAEGADGTGWGEGVGVLVVERLSDARRLGHRVLAVVAGSAVNQDGASNGLTAPNGPSQQRVIRAALAGAGLKPSDVDAVEAHGTGTSLGDPIEAQALLATYGQDRPGERPLWLGSVKSNIGHTQAAAGVAGVIKMVLAMRHGVLPRTLHVDELSSRVDWSAGTVQVLSQPQDWPDSGHARRAAVSAFGVSGTNAHVILEQPLTDEAPVTVEPEPALVPWVVSGRTRDALQAQAGRLAEFVDRSGDVSPVEVGAALVRSRSVFEHRAVVWGAERQDLVTALRSAAAGETPGAGVVGSVGESGRTAFLFAGQGSQRLGMGRELYEAYPVFADAFDAVCAHLDAELPRPLREVVFGDDREVLNRTEYAQPALFALEVSLFRLLESWGVRPDVLAGHSIGEIAAAYVAGVWSLADACRLVAARGRLMQALPAGGVMVAVQASEGEVLPLLTGEVGIAAVNGPNAVVVAGGAEAVNSVVSRFREQGRKVTALRVSHAFHSPLMEPMLAEFREVAASLTYDRPRLPLVSTVTGLQAADEELTSPEYWVDHVRRTVRYADAVRTLADEHATARFLELGPDGTLSALGQDCADGKLFAPVLRKDRPEAESVLSAVAAAFTLGTEADWSALFPAVTAPVDLPTYAFQHETYWPTPARTEKATGAGEIDARFWEAVEREDLESLAGELDLEAEVVGQVLPALTSWHRRSREQADLEALRYRVAWHPLTGAPIATPTALSGRWLVIEPIESMEPTEAAWARSVTDALIAHGAEVERLPYESGTDRSDLAALLSAVGPVAGVVSLLALADGTHDGTPAAVSATLTLVQALGDAGVTAPLWAVTRGGVSVSRADGAPDPVQGAVWGLGRVAALEIPGRWGGLIDLPASVDSRTAGRLVAVLAGIGDEDQVAVRASGVFGRRLEHATSNNDAASWRPRGSVLVTGGTGALGARVARWAA</sequence>
<evidence type="ECO:0000256" key="5">
    <source>
        <dbReference type="ARBA" id="ARBA00023194"/>
    </source>
</evidence>
<dbReference type="InterPro" id="IPR016035">
    <property type="entry name" value="Acyl_Trfase/lysoPLipase"/>
</dbReference>
<dbReference type="SUPFAM" id="SSF53901">
    <property type="entry name" value="Thiolase-like"/>
    <property type="match status" value="2"/>
</dbReference>
<dbReference type="PROSITE" id="PS00012">
    <property type="entry name" value="PHOSPHOPANTETHEINE"/>
    <property type="match status" value="1"/>
</dbReference>
<keyword evidence="5" id="KW-0045">Antibiotic biosynthesis</keyword>
<protein>
    <submittedName>
        <fullName evidence="11">SDR family NAD(P)-dependent oxidoreductase</fullName>
    </submittedName>
</protein>
<evidence type="ECO:0000256" key="7">
    <source>
        <dbReference type="ARBA" id="ARBA00023315"/>
    </source>
</evidence>
<evidence type="ECO:0000256" key="4">
    <source>
        <dbReference type="ARBA" id="ARBA00022679"/>
    </source>
</evidence>
<dbReference type="InterPro" id="IPR057326">
    <property type="entry name" value="KR_dom"/>
</dbReference>
<dbReference type="SUPFAM" id="SSF101173">
    <property type="entry name" value="Docking domain B of the erythromycin polyketide synthase (DEBS)"/>
    <property type="match status" value="1"/>
</dbReference>
<dbReference type="InterPro" id="IPR020806">
    <property type="entry name" value="PKS_PP-bd"/>
</dbReference>
<dbReference type="InterPro" id="IPR013968">
    <property type="entry name" value="PKS_KR"/>
</dbReference>
<evidence type="ECO:0000256" key="3">
    <source>
        <dbReference type="ARBA" id="ARBA00022553"/>
    </source>
</evidence>
<accession>A0ABT7JCZ3</accession>
<dbReference type="Pfam" id="PF08659">
    <property type="entry name" value="KR"/>
    <property type="match status" value="1"/>
</dbReference>
<feature type="domain" description="Carrier" evidence="9">
    <location>
        <begin position="1453"/>
        <end position="1529"/>
    </location>
</feature>
<dbReference type="Gene3D" id="3.40.50.720">
    <property type="entry name" value="NAD(P)-binding Rossmann-like Domain"/>
    <property type="match status" value="1"/>
</dbReference>
<dbReference type="Pfam" id="PF18369">
    <property type="entry name" value="PKS_DE"/>
    <property type="match status" value="2"/>
</dbReference>
<evidence type="ECO:0000313" key="12">
    <source>
        <dbReference type="Proteomes" id="UP001241926"/>
    </source>
</evidence>
<dbReference type="SUPFAM" id="SSF47336">
    <property type="entry name" value="ACP-like"/>
    <property type="match status" value="1"/>
</dbReference>
<dbReference type="InterPro" id="IPR036299">
    <property type="entry name" value="Polyketide_synth_docking_sf"/>
</dbReference>